<dbReference type="Proteomes" id="UP000317557">
    <property type="component" value="Unassembled WGS sequence"/>
</dbReference>
<dbReference type="Pfam" id="PF13813">
    <property type="entry name" value="MBOAT_2"/>
    <property type="match status" value="1"/>
</dbReference>
<protein>
    <submittedName>
        <fullName evidence="7">Membrane bound O-acyl transferase family protein</fullName>
    </submittedName>
</protein>
<dbReference type="RefSeq" id="WP_142452987.1">
    <property type="nucleotide sequence ID" value="NZ_FXTP01000001.1"/>
</dbReference>
<evidence type="ECO:0000256" key="5">
    <source>
        <dbReference type="SAM" id="Phobius"/>
    </source>
</evidence>
<dbReference type="InterPro" id="IPR032805">
    <property type="entry name" value="Wax_synthase_dom"/>
</dbReference>
<dbReference type="AlphaFoldDB" id="A0A521B131"/>
<evidence type="ECO:0000256" key="2">
    <source>
        <dbReference type="ARBA" id="ARBA00022692"/>
    </source>
</evidence>
<evidence type="ECO:0000313" key="7">
    <source>
        <dbReference type="EMBL" id="SMO40721.1"/>
    </source>
</evidence>
<evidence type="ECO:0000313" key="8">
    <source>
        <dbReference type="Proteomes" id="UP000317557"/>
    </source>
</evidence>
<feature type="transmembrane region" description="Helical" evidence="5">
    <location>
        <begin position="65"/>
        <end position="85"/>
    </location>
</feature>
<organism evidence="7 8">
    <name type="scientific">Gracilimonas mengyeensis</name>
    <dbReference type="NCBI Taxonomy" id="1302730"/>
    <lineage>
        <taxon>Bacteria</taxon>
        <taxon>Pseudomonadati</taxon>
        <taxon>Balneolota</taxon>
        <taxon>Balneolia</taxon>
        <taxon>Balneolales</taxon>
        <taxon>Balneolaceae</taxon>
        <taxon>Gracilimonas</taxon>
    </lineage>
</organism>
<dbReference type="GO" id="GO:0016020">
    <property type="term" value="C:membrane"/>
    <property type="evidence" value="ECO:0007669"/>
    <property type="project" value="UniProtKB-SubCell"/>
</dbReference>
<evidence type="ECO:0000259" key="6">
    <source>
        <dbReference type="Pfam" id="PF13813"/>
    </source>
</evidence>
<keyword evidence="2 5" id="KW-0812">Transmembrane</keyword>
<keyword evidence="7" id="KW-0808">Transferase</keyword>
<evidence type="ECO:0000256" key="1">
    <source>
        <dbReference type="ARBA" id="ARBA00004141"/>
    </source>
</evidence>
<dbReference type="GO" id="GO:0016740">
    <property type="term" value="F:transferase activity"/>
    <property type="evidence" value="ECO:0007669"/>
    <property type="project" value="UniProtKB-KW"/>
</dbReference>
<name>A0A521B131_9BACT</name>
<comment type="subcellular location">
    <subcellularLocation>
        <location evidence="1">Membrane</location>
        <topology evidence="1">Multi-pass membrane protein</topology>
    </subcellularLocation>
</comment>
<evidence type="ECO:0000256" key="4">
    <source>
        <dbReference type="ARBA" id="ARBA00023136"/>
    </source>
</evidence>
<feature type="transmembrane region" description="Helical" evidence="5">
    <location>
        <begin position="123"/>
        <end position="142"/>
    </location>
</feature>
<dbReference type="OrthoDB" id="6269570at2"/>
<gene>
    <name evidence="7" type="ORF">SAMN06265219_101495</name>
</gene>
<sequence>MTLREYIKKRNGLPLGASGSLKAMLRRSLGASSPRQFWQYWNPIFGYYLGKYVHGHVRKVLPSSLSLLITFVVSGLIHDLVTFAVSGSTSFFFGIWFLFLALGLLAGELFNWDLSKLSLPGRMVVNIAYLSGFFVLSFALVYGF</sequence>
<reference evidence="7 8" key="1">
    <citation type="submission" date="2017-05" db="EMBL/GenBank/DDBJ databases">
        <authorList>
            <person name="Varghese N."/>
            <person name="Submissions S."/>
        </authorList>
    </citation>
    <scope>NUCLEOTIDE SEQUENCE [LARGE SCALE GENOMIC DNA]</scope>
    <source>
        <strain evidence="7 8">DSM 21985</strain>
    </source>
</reference>
<evidence type="ECO:0000256" key="3">
    <source>
        <dbReference type="ARBA" id="ARBA00022989"/>
    </source>
</evidence>
<accession>A0A521B131</accession>
<keyword evidence="3 5" id="KW-1133">Transmembrane helix</keyword>
<feature type="transmembrane region" description="Helical" evidence="5">
    <location>
        <begin position="91"/>
        <end position="111"/>
    </location>
</feature>
<feature type="domain" description="Wax synthase" evidence="6">
    <location>
        <begin position="29"/>
        <end position="97"/>
    </location>
</feature>
<keyword evidence="8" id="KW-1185">Reference proteome</keyword>
<dbReference type="EMBL" id="FXTP01000001">
    <property type="protein sequence ID" value="SMO40721.1"/>
    <property type="molecule type" value="Genomic_DNA"/>
</dbReference>
<keyword evidence="4 5" id="KW-0472">Membrane</keyword>
<proteinExistence type="predicted"/>